<protein>
    <submittedName>
        <fullName evidence="1">DUF3090 domain-containing protein</fullName>
    </submittedName>
</protein>
<dbReference type="NCBIfam" id="TIGR03847">
    <property type="entry name" value="conserved hypothetical protein"/>
    <property type="match status" value="1"/>
</dbReference>
<evidence type="ECO:0000313" key="2">
    <source>
        <dbReference type="Proteomes" id="UP000307087"/>
    </source>
</evidence>
<dbReference type="OrthoDB" id="156387at2"/>
<dbReference type="Pfam" id="PF11290">
    <property type="entry name" value="DUF3090"/>
    <property type="match status" value="1"/>
</dbReference>
<dbReference type="InterPro" id="IPR021441">
    <property type="entry name" value="DUF3090"/>
</dbReference>
<sequence length="184" mass="19666">MPIVHGFDPPERFVAGTVGEPGSRTFFLQAVDGERVVSVALEKQQVEALAERVDELLDEVIADGSARGVVPAVAPFDLADDAPLATPVEEEFRAGTMTLSWDPDDERVVIEVFPVGEEPAELASGDEAEELLLVRLAPGQARAFVQRAEAVVGAGRPPCPFCGQPIDPAGHLCVRANGFKRRDP</sequence>
<comment type="caution">
    <text evidence="1">The sequence shown here is derived from an EMBL/GenBank/DDBJ whole genome shotgun (WGS) entry which is preliminary data.</text>
</comment>
<dbReference type="EMBL" id="STGW01000025">
    <property type="protein sequence ID" value="THV08816.1"/>
    <property type="molecule type" value="Genomic_DNA"/>
</dbReference>
<reference evidence="1 2" key="1">
    <citation type="journal article" date="2009" name="Int. J. Syst. Evol. Microbiol.">
        <title>Nocardioides caeni sp. nov., isolated from wastewater.</title>
        <authorList>
            <person name="Yoon J.H."/>
            <person name="Kang S.J."/>
            <person name="Park S."/>
            <person name="Kim W."/>
            <person name="Oh T.K."/>
        </authorList>
    </citation>
    <scope>NUCLEOTIDE SEQUENCE [LARGE SCALE GENOMIC DNA]</scope>
    <source>
        <strain evidence="1 2">DSM 23134</strain>
    </source>
</reference>
<organism evidence="1 2">
    <name type="scientific">Nocardioides caeni</name>
    <dbReference type="NCBI Taxonomy" id="574700"/>
    <lineage>
        <taxon>Bacteria</taxon>
        <taxon>Bacillati</taxon>
        <taxon>Actinomycetota</taxon>
        <taxon>Actinomycetes</taxon>
        <taxon>Propionibacteriales</taxon>
        <taxon>Nocardioidaceae</taxon>
        <taxon>Nocardioides</taxon>
    </lineage>
</organism>
<evidence type="ECO:0000313" key="1">
    <source>
        <dbReference type="EMBL" id="THV08816.1"/>
    </source>
</evidence>
<gene>
    <name evidence="1" type="ORF">E9934_18990</name>
</gene>
<dbReference type="AlphaFoldDB" id="A0A4V4HJ23"/>
<proteinExistence type="predicted"/>
<accession>A0A4V4HJ23</accession>
<name>A0A4V4HJ23_9ACTN</name>
<dbReference type="Proteomes" id="UP000307087">
    <property type="component" value="Unassembled WGS sequence"/>
</dbReference>
<keyword evidence="2" id="KW-1185">Reference proteome</keyword>
<dbReference type="RefSeq" id="WP_136564475.1">
    <property type="nucleotide sequence ID" value="NZ_BAABLS010000010.1"/>
</dbReference>